<accession>A0A1J5PMP6</accession>
<proteinExistence type="predicted"/>
<gene>
    <name evidence="2" type="ORF">GALL_463040</name>
</gene>
<evidence type="ECO:0000256" key="1">
    <source>
        <dbReference type="SAM" id="MobiDB-lite"/>
    </source>
</evidence>
<feature type="region of interest" description="Disordered" evidence="1">
    <location>
        <begin position="1"/>
        <end position="203"/>
    </location>
</feature>
<sequence length="203" mass="22982">MRPRVMRGLSPVSIDQEGDLGEGIKGNSDRQQDVHAKTGREQGMGIGGKEAGIFEIGQHQKVAGHAGREDAKPRDRAQTLRNQRQADQVVEGDRRQQQQPKLPVAHRIEYERRQRQPYHRRQIASPAEGEIAEQNDRQEQKNERVGIEEHRAFSGSPKKPNHTSGRSTSGAALAQGRHIWQSARENRYDIDSRPIPPRTTRTE</sequence>
<protein>
    <submittedName>
        <fullName evidence="2">Uncharacterized protein</fullName>
    </submittedName>
</protein>
<feature type="compositionally biased region" description="Basic and acidic residues" evidence="1">
    <location>
        <begin position="66"/>
        <end position="78"/>
    </location>
</feature>
<feature type="compositionally biased region" description="Basic and acidic residues" evidence="1">
    <location>
        <begin position="27"/>
        <end position="40"/>
    </location>
</feature>
<feature type="compositionally biased region" description="Basic and acidic residues" evidence="1">
    <location>
        <begin position="134"/>
        <end position="152"/>
    </location>
</feature>
<dbReference type="EMBL" id="MLJW01003432">
    <property type="protein sequence ID" value="OIQ72072.1"/>
    <property type="molecule type" value="Genomic_DNA"/>
</dbReference>
<dbReference type="AlphaFoldDB" id="A0A1J5PMP6"/>
<evidence type="ECO:0000313" key="2">
    <source>
        <dbReference type="EMBL" id="OIQ72072.1"/>
    </source>
</evidence>
<comment type="caution">
    <text evidence="2">The sequence shown here is derived from an EMBL/GenBank/DDBJ whole genome shotgun (WGS) entry which is preliminary data.</text>
</comment>
<organism evidence="2">
    <name type="scientific">mine drainage metagenome</name>
    <dbReference type="NCBI Taxonomy" id="410659"/>
    <lineage>
        <taxon>unclassified sequences</taxon>
        <taxon>metagenomes</taxon>
        <taxon>ecological metagenomes</taxon>
    </lineage>
</organism>
<name>A0A1J5PMP6_9ZZZZ</name>
<reference evidence="2" key="1">
    <citation type="submission" date="2016-10" db="EMBL/GenBank/DDBJ databases">
        <title>Sequence of Gallionella enrichment culture.</title>
        <authorList>
            <person name="Poehlein A."/>
            <person name="Muehling M."/>
            <person name="Daniel R."/>
        </authorList>
    </citation>
    <scope>NUCLEOTIDE SEQUENCE</scope>
</reference>